<reference evidence="14" key="1">
    <citation type="journal article" date="2022" name="ISME J.">
        <title>Identification of active gaseous-alkane degraders at natural gas seeps.</title>
        <authorList>
            <person name="Farhan Ul Haque M."/>
            <person name="Hernandez M."/>
            <person name="Crombie A.T."/>
            <person name="Murrell J.C."/>
        </authorList>
    </citation>
    <scope>NUCLEOTIDE SEQUENCE</scope>
    <source>
        <strain evidence="14">PC2</strain>
    </source>
</reference>
<protein>
    <recommendedName>
        <fullName evidence="5">Succinate dehydrogenase cytochrome b556 subunit</fullName>
    </recommendedName>
</protein>
<organism evidence="14 15">
    <name type="scientific">Candidatus Rhodoblastus alkanivorans</name>
    <dbReference type="NCBI Taxonomy" id="2954117"/>
    <lineage>
        <taxon>Bacteria</taxon>
        <taxon>Pseudomonadati</taxon>
        <taxon>Pseudomonadota</taxon>
        <taxon>Alphaproteobacteria</taxon>
        <taxon>Hyphomicrobiales</taxon>
        <taxon>Rhodoblastaceae</taxon>
        <taxon>Rhodoblastus</taxon>
    </lineage>
</organism>
<comment type="similarity">
    <text evidence="4">Belongs to the cytochrome b560 family.</text>
</comment>
<accession>A0ABS9Z3S6</accession>
<dbReference type="SUPFAM" id="SSF81343">
    <property type="entry name" value="Fumarate reductase respiratory complex transmembrane subunits"/>
    <property type="match status" value="1"/>
</dbReference>
<comment type="subunit">
    <text evidence="12">Part of an enzyme complex containing four subunits: a flavoprotein, an iron-sulfur protein, plus two membrane-anchoring proteins, SdhC and SdhD. The complex can form homotrimers.</text>
</comment>
<dbReference type="PANTHER" id="PTHR10978">
    <property type="entry name" value="SUCCINATE DEHYDROGENASE CYTOCHROME B560 SUBUNIT"/>
    <property type="match status" value="1"/>
</dbReference>
<dbReference type="Gene3D" id="1.20.1300.10">
    <property type="entry name" value="Fumarate reductase/succinate dehydrogenase, transmembrane subunit"/>
    <property type="match status" value="1"/>
</dbReference>
<dbReference type="PIRSF" id="PIRSF000178">
    <property type="entry name" value="SDH_cyt_b560"/>
    <property type="match status" value="1"/>
</dbReference>
<dbReference type="InterPro" id="IPR014314">
    <property type="entry name" value="Succ_DH_cytb556"/>
</dbReference>
<evidence type="ECO:0000256" key="10">
    <source>
        <dbReference type="ARBA" id="ARBA00023004"/>
    </source>
</evidence>
<keyword evidence="8" id="KW-0479">Metal-binding</keyword>
<keyword evidence="6" id="KW-0349">Heme</keyword>
<comment type="caution">
    <text evidence="14">The sequence shown here is derived from an EMBL/GenBank/DDBJ whole genome shotgun (WGS) entry which is preliminary data.</text>
</comment>
<dbReference type="InterPro" id="IPR018495">
    <property type="entry name" value="Succ_DH_cyt_bsu_CS"/>
</dbReference>
<evidence type="ECO:0000256" key="3">
    <source>
        <dbReference type="ARBA" id="ARBA00004141"/>
    </source>
</evidence>
<name>A0ABS9Z3S6_9HYPH</name>
<keyword evidence="15" id="KW-1185">Reference proteome</keyword>
<keyword evidence="10" id="KW-0408">Iron</keyword>
<dbReference type="RefSeq" id="WP_243066147.1">
    <property type="nucleotide sequence ID" value="NZ_JAIVFK010000002.1"/>
</dbReference>
<evidence type="ECO:0000256" key="1">
    <source>
        <dbReference type="ARBA" id="ARBA00001971"/>
    </source>
</evidence>
<dbReference type="Proteomes" id="UP001139104">
    <property type="component" value="Unassembled WGS sequence"/>
</dbReference>
<comment type="subcellular location">
    <subcellularLocation>
        <location evidence="3">Membrane</location>
        <topology evidence="3">Multi-pass membrane protein</topology>
    </subcellularLocation>
</comment>
<evidence type="ECO:0000313" key="15">
    <source>
        <dbReference type="Proteomes" id="UP001139104"/>
    </source>
</evidence>
<dbReference type="NCBIfam" id="TIGR02970">
    <property type="entry name" value="succ_dehyd_cytB"/>
    <property type="match status" value="1"/>
</dbReference>
<feature type="transmembrane region" description="Helical" evidence="13">
    <location>
        <begin position="111"/>
        <end position="134"/>
    </location>
</feature>
<dbReference type="EMBL" id="JAIVFP010000001">
    <property type="protein sequence ID" value="MCI4682116.1"/>
    <property type="molecule type" value="Genomic_DNA"/>
</dbReference>
<feature type="transmembrane region" description="Helical" evidence="13">
    <location>
        <begin position="32"/>
        <end position="53"/>
    </location>
</feature>
<evidence type="ECO:0000256" key="11">
    <source>
        <dbReference type="ARBA" id="ARBA00023136"/>
    </source>
</evidence>
<dbReference type="CDD" id="cd03499">
    <property type="entry name" value="SQR_TypeC_SdhC"/>
    <property type="match status" value="1"/>
</dbReference>
<evidence type="ECO:0000256" key="7">
    <source>
        <dbReference type="ARBA" id="ARBA00022692"/>
    </source>
</evidence>
<feature type="transmembrane region" description="Helical" evidence="13">
    <location>
        <begin position="65"/>
        <end position="91"/>
    </location>
</feature>
<keyword evidence="7 13" id="KW-0812">Transmembrane</keyword>
<comment type="function">
    <text evidence="2">Membrane-anchoring subunit of succinate dehydrogenase (SDH).</text>
</comment>
<evidence type="ECO:0000256" key="6">
    <source>
        <dbReference type="ARBA" id="ARBA00022617"/>
    </source>
</evidence>
<proteinExistence type="inferred from homology"/>
<evidence type="ECO:0000256" key="5">
    <source>
        <dbReference type="ARBA" id="ARBA00020076"/>
    </source>
</evidence>
<evidence type="ECO:0000313" key="14">
    <source>
        <dbReference type="EMBL" id="MCI4682116.1"/>
    </source>
</evidence>
<evidence type="ECO:0000256" key="9">
    <source>
        <dbReference type="ARBA" id="ARBA00022989"/>
    </source>
</evidence>
<dbReference type="InterPro" id="IPR034804">
    <property type="entry name" value="SQR/QFR_C/D"/>
</dbReference>
<comment type="cofactor">
    <cofactor evidence="1">
        <name>heme</name>
        <dbReference type="ChEBI" id="CHEBI:30413"/>
    </cofactor>
</comment>
<dbReference type="Pfam" id="PF01127">
    <property type="entry name" value="Sdh_cyt"/>
    <property type="match status" value="1"/>
</dbReference>
<keyword evidence="9 13" id="KW-1133">Transmembrane helix</keyword>
<dbReference type="InterPro" id="IPR000701">
    <property type="entry name" value="SuccDH_FuR_B_TM-su"/>
</dbReference>
<gene>
    <name evidence="14" type="primary">sdhC</name>
    <name evidence="14" type="ORF">K2U94_04945</name>
</gene>
<evidence type="ECO:0000256" key="13">
    <source>
        <dbReference type="SAM" id="Phobius"/>
    </source>
</evidence>
<sequence length="135" mass="14724">MADPSPIPLEQRRPLSPHLQIYKWTPTMAASIAHRATGVALYAGTVLLLFYLLAAAGDAHSFNFISAIFGSFLGQLVLFGYTFVLLLHVMGGLRHAIWDAGEGFDPVWRDRLSVGSAASAAVLTILLWIVSFIIR</sequence>
<evidence type="ECO:0000256" key="2">
    <source>
        <dbReference type="ARBA" id="ARBA00004050"/>
    </source>
</evidence>
<dbReference type="PROSITE" id="PS01000">
    <property type="entry name" value="SDH_CYT_1"/>
    <property type="match status" value="1"/>
</dbReference>
<evidence type="ECO:0000256" key="12">
    <source>
        <dbReference type="ARBA" id="ARBA00025912"/>
    </source>
</evidence>
<evidence type="ECO:0000256" key="8">
    <source>
        <dbReference type="ARBA" id="ARBA00022723"/>
    </source>
</evidence>
<evidence type="ECO:0000256" key="4">
    <source>
        <dbReference type="ARBA" id="ARBA00007244"/>
    </source>
</evidence>
<dbReference type="PANTHER" id="PTHR10978:SF5">
    <property type="entry name" value="SUCCINATE DEHYDROGENASE CYTOCHROME B560 SUBUNIT, MITOCHONDRIAL"/>
    <property type="match status" value="1"/>
</dbReference>
<keyword evidence="11 13" id="KW-0472">Membrane</keyword>